<reference evidence="8" key="1">
    <citation type="submission" date="2015-07" db="EMBL/GenBank/DDBJ databases">
        <title>Fjat-14205 dsm 2895.</title>
        <authorList>
            <person name="Liu B."/>
            <person name="Wang J."/>
            <person name="Zhu Y."/>
            <person name="Liu G."/>
            <person name="Chen Q."/>
            <person name="Chen Z."/>
            <person name="Lan J."/>
            <person name="Che J."/>
            <person name="Ge C."/>
            <person name="Shi H."/>
            <person name="Pan Z."/>
            <person name="Liu X."/>
        </authorList>
    </citation>
    <scope>NUCLEOTIDE SEQUENCE [LARGE SCALE GENOMIC DNA]</scope>
    <source>
        <strain evidence="8">DSM 25560</strain>
    </source>
</reference>
<protein>
    <submittedName>
        <fullName evidence="7">(2Fe-2S)-binding protein</fullName>
    </submittedName>
</protein>
<organism evidence="7 8">
    <name type="scientific">Lysinibacillus contaminans</name>
    <dbReference type="NCBI Taxonomy" id="1293441"/>
    <lineage>
        <taxon>Bacteria</taxon>
        <taxon>Bacillati</taxon>
        <taxon>Bacillota</taxon>
        <taxon>Bacilli</taxon>
        <taxon>Bacillales</taxon>
        <taxon>Bacillaceae</taxon>
        <taxon>Lysinibacillus</taxon>
    </lineage>
</organism>
<comment type="caution">
    <text evidence="7">The sequence shown here is derived from an EMBL/GenBank/DDBJ whole genome shotgun (WGS) entry which is preliminary data.</text>
</comment>
<gene>
    <name evidence="7" type="ORF">AEA09_15930</name>
</gene>
<dbReference type="InterPro" id="IPR017941">
    <property type="entry name" value="Rieske_2Fe-2S"/>
</dbReference>
<evidence type="ECO:0000256" key="3">
    <source>
        <dbReference type="ARBA" id="ARBA00023004"/>
    </source>
</evidence>
<evidence type="ECO:0000256" key="5">
    <source>
        <dbReference type="ARBA" id="ARBA00023157"/>
    </source>
</evidence>
<dbReference type="Pfam" id="PF00355">
    <property type="entry name" value="Rieske"/>
    <property type="match status" value="1"/>
</dbReference>
<name>A0ABR5JXL5_9BACI</name>
<dbReference type="Gene3D" id="3.50.50.60">
    <property type="entry name" value="FAD/NAD(P)-binding domain"/>
    <property type="match status" value="1"/>
</dbReference>
<dbReference type="InterPro" id="IPR005805">
    <property type="entry name" value="Rieske_Fe-S_prot_C"/>
</dbReference>
<evidence type="ECO:0000259" key="6">
    <source>
        <dbReference type="PROSITE" id="PS51296"/>
    </source>
</evidence>
<keyword evidence="3" id="KW-0408">Iron</keyword>
<keyword evidence="8" id="KW-1185">Reference proteome</keyword>
<dbReference type="PROSITE" id="PS51296">
    <property type="entry name" value="RIESKE"/>
    <property type="match status" value="1"/>
</dbReference>
<dbReference type="Proteomes" id="UP000050668">
    <property type="component" value="Unassembled WGS sequence"/>
</dbReference>
<evidence type="ECO:0000256" key="1">
    <source>
        <dbReference type="ARBA" id="ARBA00022714"/>
    </source>
</evidence>
<keyword evidence="1" id="KW-0001">2Fe-2S</keyword>
<evidence type="ECO:0000313" key="7">
    <source>
        <dbReference type="EMBL" id="KOS66986.1"/>
    </source>
</evidence>
<sequence>MTQSLWLATTESISLPTLTTSIKCDVCIIGGGLSGLYTAYTLATAGVDVVLLEANSHVSHGTTGHSTGKLTAQHGVIYSKLMEKQPLSDVQLYYQLNQHAIDKALHLFPPTAVRKVDSVLYSQTELGNSDLLDEWSSYKALKIDGKLTTEIELPFSIKKALLMPHQAQINPVEVANILTKKAQAAGAKLYTNTRVQKLSLKKNEVQTQNDMTVQYKQLILCTHYPIEAIKGLQLLKLSNSRSYIVASKISDTLRAQYLSVDFPTRSVRTSTIKDEHYLLVAGANHIAGQLTDTIPFYDALQKDLKEHFDQHPPLYEWSAQDVETPDMLPYVGNISKSIPNVFMATGYRKWGISNSFVAGDLLCSLITGEKIEAGAEALYSPSRTKFGAAFMQMLKVGGFVSKELVTGYLKHKNAPKCTHLGCKTKWNNADETWDCPCHGSRFNAKGEVIEGPAVYPLKLEDS</sequence>
<evidence type="ECO:0000313" key="8">
    <source>
        <dbReference type="Proteomes" id="UP000050668"/>
    </source>
</evidence>
<dbReference type="SUPFAM" id="SSF51905">
    <property type="entry name" value="FAD/NAD(P)-binding domain"/>
    <property type="match status" value="1"/>
</dbReference>
<dbReference type="SUPFAM" id="SSF50022">
    <property type="entry name" value="ISP domain"/>
    <property type="match status" value="1"/>
</dbReference>
<proteinExistence type="predicted"/>
<dbReference type="RefSeq" id="WP_053584942.1">
    <property type="nucleotide sequence ID" value="NZ_LGRV01000005.1"/>
</dbReference>
<keyword evidence="5" id="KW-1015">Disulfide bond</keyword>
<dbReference type="Gene3D" id="3.30.9.10">
    <property type="entry name" value="D-Amino Acid Oxidase, subunit A, domain 2"/>
    <property type="match status" value="1"/>
</dbReference>
<dbReference type="PRINTS" id="PR00162">
    <property type="entry name" value="RIESKE"/>
</dbReference>
<dbReference type="InterPro" id="IPR036922">
    <property type="entry name" value="Rieske_2Fe-2S_sf"/>
</dbReference>
<keyword evidence="4" id="KW-0411">Iron-sulfur</keyword>
<evidence type="ECO:0000256" key="2">
    <source>
        <dbReference type="ARBA" id="ARBA00022723"/>
    </source>
</evidence>
<dbReference type="EMBL" id="LGRV01000005">
    <property type="protein sequence ID" value="KOS66986.1"/>
    <property type="molecule type" value="Genomic_DNA"/>
</dbReference>
<dbReference type="Pfam" id="PF01266">
    <property type="entry name" value="DAO"/>
    <property type="match status" value="1"/>
</dbReference>
<dbReference type="PANTHER" id="PTHR13847:SF274">
    <property type="entry name" value="RIESKE 2FE-2S IRON-SULFUR PROTEIN YHFW-RELATED"/>
    <property type="match status" value="1"/>
</dbReference>
<dbReference type="PANTHER" id="PTHR13847">
    <property type="entry name" value="SARCOSINE DEHYDROGENASE-RELATED"/>
    <property type="match status" value="1"/>
</dbReference>
<feature type="domain" description="Rieske" evidence="6">
    <location>
        <begin position="417"/>
        <end position="462"/>
    </location>
</feature>
<evidence type="ECO:0000256" key="4">
    <source>
        <dbReference type="ARBA" id="ARBA00023014"/>
    </source>
</evidence>
<dbReference type="InterPro" id="IPR036188">
    <property type="entry name" value="FAD/NAD-bd_sf"/>
</dbReference>
<dbReference type="InterPro" id="IPR006076">
    <property type="entry name" value="FAD-dep_OxRdtase"/>
</dbReference>
<dbReference type="Gene3D" id="2.102.10.10">
    <property type="entry name" value="Rieske [2Fe-2S] iron-sulphur domain"/>
    <property type="match status" value="1"/>
</dbReference>
<keyword evidence="2" id="KW-0479">Metal-binding</keyword>
<accession>A0ABR5JXL5</accession>